<evidence type="ECO:0000256" key="1">
    <source>
        <dbReference type="ARBA" id="ARBA00009981"/>
    </source>
</evidence>
<dbReference type="NCBIfam" id="TIGR01552">
    <property type="entry name" value="phd_fam"/>
    <property type="match status" value="1"/>
</dbReference>
<proteinExistence type="inferred from homology"/>
<evidence type="ECO:0000256" key="2">
    <source>
        <dbReference type="RuleBase" id="RU362080"/>
    </source>
</evidence>
<dbReference type="SUPFAM" id="SSF143120">
    <property type="entry name" value="YefM-like"/>
    <property type="match status" value="1"/>
</dbReference>
<dbReference type="RefSeq" id="WP_023493409.1">
    <property type="nucleotide sequence ID" value="NZ_AYLO01000015.1"/>
</dbReference>
<organism evidence="3 4">
    <name type="scientific">Methyloglobulus morosus KoM1</name>
    <dbReference type="NCBI Taxonomy" id="1116472"/>
    <lineage>
        <taxon>Bacteria</taxon>
        <taxon>Pseudomonadati</taxon>
        <taxon>Pseudomonadota</taxon>
        <taxon>Gammaproteobacteria</taxon>
        <taxon>Methylococcales</taxon>
        <taxon>Methylococcaceae</taxon>
        <taxon>Methyloglobulus</taxon>
    </lineage>
</organism>
<reference evidence="3 4" key="1">
    <citation type="journal article" date="2013" name="Genome Announc.">
        <title>Draft Genome Sequence of the Methanotrophic Gammaproteobacterium Methyloglobulus morosus DSM 22980 Strain KoM1.</title>
        <authorList>
            <person name="Poehlein A."/>
            <person name="Deutzmann J.S."/>
            <person name="Daniel R."/>
            <person name="Simeonova D.D."/>
        </authorList>
    </citation>
    <scope>NUCLEOTIDE SEQUENCE [LARGE SCALE GENOMIC DNA]</scope>
    <source>
        <strain evidence="3 4">KoM1</strain>
    </source>
</reference>
<evidence type="ECO:0000313" key="3">
    <source>
        <dbReference type="EMBL" id="ESS73585.1"/>
    </source>
</evidence>
<comment type="function">
    <text evidence="2">Antitoxin component of a type II toxin-antitoxin (TA) system.</text>
</comment>
<protein>
    <recommendedName>
        <fullName evidence="2">Antitoxin</fullName>
    </recommendedName>
</protein>
<keyword evidence="4" id="KW-1185">Reference proteome</keyword>
<name>V5BJW4_9GAMM</name>
<comment type="similarity">
    <text evidence="1 2">Belongs to the phD/YefM antitoxin family.</text>
</comment>
<evidence type="ECO:0000313" key="4">
    <source>
        <dbReference type="Proteomes" id="UP000017842"/>
    </source>
</evidence>
<dbReference type="STRING" id="1116472.MGMO_15c00060"/>
<dbReference type="InterPro" id="IPR006442">
    <property type="entry name" value="Antitoxin_Phd/YefM"/>
</dbReference>
<dbReference type="Proteomes" id="UP000017842">
    <property type="component" value="Unassembled WGS sequence"/>
</dbReference>
<comment type="caution">
    <text evidence="3">The sequence shown here is derived from an EMBL/GenBank/DDBJ whole genome shotgun (WGS) entry which is preliminary data.</text>
</comment>
<sequence length="93" mass="10331">MRTMTSVEAQNRFGELLDAAQREPVTITRRGRPVAYVLSQHEYDALSQAHEKTNNQAAQAAAHAAIAAFRGKGKGGAVERLLEDRRIDREREA</sequence>
<gene>
    <name evidence="3" type="ORF">MGMO_15c00060</name>
</gene>
<dbReference type="Gene3D" id="3.40.1620.10">
    <property type="entry name" value="YefM-like domain"/>
    <property type="match status" value="1"/>
</dbReference>
<dbReference type="InterPro" id="IPR036165">
    <property type="entry name" value="YefM-like_sf"/>
</dbReference>
<dbReference type="Pfam" id="PF02604">
    <property type="entry name" value="PhdYeFM_antitox"/>
    <property type="match status" value="1"/>
</dbReference>
<dbReference type="EMBL" id="AYLO01000015">
    <property type="protein sequence ID" value="ESS73585.1"/>
    <property type="molecule type" value="Genomic_DNA"/>
</dbReference>
<dbReference type="AlphaFoldDB" id="V5BJW4"/>
<accession>V5BJW4</accession>
<dbReference type="eggNOG" id="COG2161">
    <property type="taxonomic scope" value="Bacteria"/>
</dbReference>
<dbReference type="OrthoDB" id="165038at2"/>